<protein>
    <submittedName>
        <fullName evidence="9">Integral membrane protein</fullName>
    </submittedName>
</protein>
<keyword evidence="2 6" id="KW-0812">Transmembrane</keyword>
<dbReference type="AlphaFoldDB" id="A0A179FUJ7"/>
<evidence type="ECO:0000256" key="7">
    <source>
        <dbReference type="SAM" id="SignalP"/>
    </source>
</evidence>
<evidence type="ECO:0000313" key="10">
    <source>
        <dbReference type="Proteomes" id="UP000078240"/>
    </source>
</evidence>
<evidence type="ECO:0000256" key="1">
    <source>
        <dbReference type="ARBA" id="ARBA00004141"/>
    </source>
</evidence>
<evidence type="ECO:0000256" key="4">
    <source>
        <dbReference type="ARBA" id="ARBA00023136"/>
    </source>
</evidence>
<dbReference type="GO" id="GO:0016020">
    <property type="term" value="C:membrane"/>
    <property type="evidence" value="ECO:0007669"/>
    <property type="project" value="UniProtKB-SubCell"/>
</dbReference>
<reference evidence="9 10" key="1">
    <citation type="submission" date="2016-01" db="EMBL/GenBank/DDBJ databases">
        <title>Biosynthesis of antibiotic leucinostatins and their inhibition on Phytophthora in bio-control Purpureocillium lilacinum.</title>
        <authorList>
            <person name="Wang G."/>
            <person name="Liu Z."/>
            <person name="Lin R."/>
            <person name="Li E."/>
            <person name="Mao Z."/>
            <person name="Ling J."/>
            <person name="Yin W."/>
            <person name="Xie B."/>
        </authorList>
    </citation>
    <scope>NUCLEOTIDE SEQUENCE [LARGE SCALE GENOMIC DNA]</scope>
    <source>
        <strain evidence="9">PLBJ-1</strain>
    </source>
</reference>
<feature type="transmembrane region" description="Helical" evidence="6">
    <location>
        <begin position="273"/>
        <end position="297"/>
    </location>
</feature>
<feature type="transmembrane region" description="Helical" evidence="6">
    <location>
        <begin position="44"/>
        <end position="61"/>
    </location>
</feature>
<dbReference type="InterPro" id="IPR052337">
    <property type="entry name" value="SAT4-like"/>
</dbReference>
<dbReference type="PANTHER" id="PTHR33048:SF143">
    <property type="entry name" value="EXTRACELLULAR MEMBRANE PROTEIN CFEM DOMAIN-CONTAINING PROTEIN-RELATED"/>
    <property type="match status" value="1"/>
</dbReference>
<feature type="chain" id="PRO_5008102005" evidence="7">
    <location>
        <begin position="19"/>
        <end position="460"/>
    </location>
</feature>
<accession>A0A179FUJ7</accession>
<sequence>MRISAFSVAAAFLSAAIAQGTLNITKTNCGAPIRDKSQVYSDTAAAFSVLAGVFIIQRFAYKIYTKLDICLDDWFALLTMIIAVPGAIINAHYVPVNGLGRDIWTLTPQQITNFLRFFYFQEIIYVIEVSVLKLSFLFFYRRTFPGTTIRWLLWGTIAFNTLVGAVFTLVCIFQCRPIKYFWEQWDQEHRGKCLNINAIGWSSAAISIALDVWMLALPLWQIRTLRLDWKKKIGVGLMFGTGAFITIVSILRLRSLLAFRSDSMNPTWEFFEVGLWSAVEICIGIVCACLPSLRLLLVHVFPKQFGTSAKRDTGSTGMHPSETDAAVADLKQQLSSGQRFDYLSVYAIRGSVVAFACGGTVDPDVWASASTVGKTLAQVTKRCGRYVPGTGWLQPAKADGHRNPSYVGYMRWHKGLDFCRESRGPHGTFPDTCCKGENGDITGGPVLVSSQAWGGLGACA</sequence>
<evidence type="ECO:0000256" key="2">
    <source>
        <dbReference type="ARBA" id="ARBA00022692"/>
    </source>
</evidence>
<dbReference type="Pfam" id="PF20684">
    <property type="entry name" value="Fung_rhodopsin"/>
    <property type="match status" value="1"/>
</dbReference>
<feature type="signal peptide" evidence="7">
    <location>
        <begin position="1"/>
        <end position="18"/>
    </location>
</feature>
<dbReference type="Proteomes" id="UP000078240">
    <property type="component" value="Unassembled WGS sequence"/>
</dbReference>
<evidence type="ECO:0000256" key="6">
    <source>
        <dbReference type="SAM" id="Phobius"/>
    </source>
</evidence>
<evidence type="ECO:0000256" key="5">
    <source>
        <dbReference type="ARBA" id="ARBA00038359"/>
    </source>
</evidence>
<proteinExistence type="inferred from homology"/>
<dbReference type="InterPro" id="IPR049326">
    <property type="entry name" value="Rhodopsin_dom_fungi"/>
</dbReference>
<evidence type="ECO:0000313" key="9">
    <source>
        <dbReference type="EMBL" id="OAQ69336.1"/>
    </source>
</evidence>
<comment type="subcellular location">
    <subcellularLocation>
        <location evidence="1">Membrane</location>
        <topology evidence="1">Multi-pass membrane protein</topology>
    </subcellularLocation>
</comment>
<keyword evidence="3 6" id="KW-1133">Transmembrane helix</keyword>
<feature type="domain" description="Rhodopsin" evidence="8">
    <location>
        <begin position="58"/>
        <end position="298"/>
    </location>
</feature>
<gene>
    <name evidence="9" type="ORF">VFPBJ_10711</name>
</gene>
<organism evidence="9 10">
    <name type="scientific">Purpureocillium lilacinum</name>
    <name type="common">Paecilomyces lilacinus</name>
    <dbReference type="NCBI Taxonomy" id="33203"/>
    <lineage>
        <taxon>Eukaryota</taxon>
        <taxon>Fungi</taxon>
        <taxon>Dikarya</taxon>
        <taxon>Ascomycota</taxon>
        <taxon>Pezizomycotina</taxon>
        <taxon>Sordariomycetes</taxon>
        <taxon>Hypocreomycetidae</taxon>
        <taxon>Hypocreales</taxon>
        <taxon>Ophiocordycipitaceae</taxon>
        <taxon>Purpureocillium</taxon>
    </lineage>
</organism>
<evidence type="ECO:0000256" key="3">
    <source>
        <dbReference type="ARBA" id="ARBA00022989"/>
    </source>
</evidence>
<feature type="transmembrane region" description="Helical" evidence="6">
    <location>
        <begin position="73"/>
        <end position="94"/>
    </location>
</feature>
<feature type="transmembrane region" description="Helical" evidence="6">
    <location>
        <begin position="151"/>
        <end position="179"/>
    </location>
</feature>
<name>A0A179FUJ7_PURLI</name>
<dbReference type="EMBL" id="LSBH01000011">
    <property type="protein sequence ID" value="OAQ69336.1"/>
    <property type="molecule type" value="Genomic_DNA"/>
</dbReference>
<feature type="transmembrane region" description="Helical" evidence="6">
    <location>
        <begin position="199"/>
        <end position="221"/>
    </location>
</feature>
<keyword evidence="7" id="KW-0732">Signal</keyword>
<feature type="transmembrane region" description="Helical" evidence="6">
    <location>
        <begin position="233"/>
        <end position="253"/>
    </location>
</feature>
<evidence type="ECO:0000259" key="8">
    <source>
        <dbReference type="Pfam" id="PF20684"/>
    </source>
</evidence>
<feature type="transmembrane region" description="Helical" evidence="6">
    <location>
        <begin position="114"/>
        <end position="139"/>
    </location>
</feature>
<comment type="similarity">
    <text evidence="5">Belongs to the SAT4 family.</text>
</comment>
<dbReference type="PANTHER" id="PTHR33048">
    <property type="entry name" value="PTH11-LIKE INTEGRAL MEMBRANE PROTEIN (AFU_ORTHOLOGUE AFUA_5G11245)"/>
    <property type="match status" value="1"/>
</dbReference>
<keyword evidence="4 6" id="KW-0472">Membrane</keyword>
<comment type="caution">
    <text evidence="9">The sequence shown here is derived from an EMBL/GenBank/DDBJ whole genome shotgun (WGS) entry which is preliminary data.</text>
</comment>